<comment type="caution">
    <text evidence="2">The sequence shown here is derived from an EMBL/GenBank/DDBJ whole genome shotgun (WGS) entry which is preliminary data.</text>
</comment>
<proteinExistence type="predicted"/>
<feature type="compositionally biased region" description="Polar residues" evidence="1">
    <location>
        <begin position="157"/>
        <end position="175"/>
    </location>
</feature>
<gene>
    <name evidence="2" type="ORF">CONPUDRAFT_165920</name>
</gene>
<dbReference type="OMA" id="QQGHERK"/>
<keyword evidence="3" id="KW-1185">Reference proteome</keyword>
<dbReference type="OrthoDB" id="2500073at2759"/>
<organism evidence="2 3">
    <name type="scientific">Coniophora puteana (strain RWD-64-598)</name>
    <name type="common">Brown rot fungus</name>
    <dbReference type="NCBI Taxonomy" id="741705"/>
    <lineage>
        <taxon>Eukaryota</taxon>
        <taxon>Fungi</taxon>
        <taxon>Dikarya</taxon>
        <taxon>Basidiomycota</taxon>
        <taxon>Agaricomycotina</taxon>
        <taxon>Agaricomycetes</taxon>
        <taxon>Agaricomycetidae</taxon>
        <taxon>Boletales</taxon>
        <taxon>Coniophorineae</taxon>
        <taxon>Coniophoraceae</taxon>
        <taxon>Coniophora</taxon>
    </lineage>
</organism>
<reference evidence="3" key="1">
    <citation type="journal article" date="2012" name="Science">
        <title>The Paleozoic origin of enzymatic lignin decomposition reconstructed from 31 fungal genomes.</title>
        <authorList>
            <person name="Floudas D."/>
            <person name="Binder M."/>
            <person name="Riley R."/>
            <person name="Barry K."/>
            <person name="Blanchette R.A."/>
            <person name="Henrissat B."/>
            <person name="Martinez A.T."/>
            <person name="Otillar R."/>
            <person name="Spatafora J.W."/>
            <person name="Yadav J.S."/>
            <person name="Aerts A."/>
            <person name="Benoit I."/>
            <person name="Boyd A."/>
            <person name="Carlson A."/>
            <person name="Copeland A."/>
            <person name="Coutinho P.M."/>
            <person name="de Vries R.P."/>
            <person name="Ferreira P."/>
            <person name="Findley K."/>
            <person name="Foster B."/>
            <person name="Gaskell J."/>
            <person name="Glotzer D."/>
            <person name="Gorecki P."/>
            <person name="Heitman J."/>
            <person name="Hesse C."/>
            <person name="Hori C."/>
            <person name="Igarashi K."/>
            <person name="Jurgens J.A."/>
            <person name="Kallen N."/>
            <person name="Kersten P."/>
            <person name="Kohler A."/>
            <person name="Kuees U."/>
            <person name="Kumar T.K.A."/>
            <person name="Kuo A."/>
            <person name="LaButti K."/>
            <person name="Larrondo L.F."/>
            <person name="Lindquist E."/>
            <person name="Ling A."/>
            <person name="Lombard V."/>
            <person name="Lucas S."/>
            <person name="Lundell T."/>
            <person name="Martin R."/>
            <person name="McLaughlin D.J."/>
            <person name="Morgenstern I."/>
            <person name="Morin E."/>
            <person name="Murat C."/>
            <person name="Nagy L.G."/>
            <person name="Nolan M."/>
            <person name="Ohm R.A."/>
            <person name="Patyshakuliyeva A."/>
            <person name="Rokas A."/>
            <person name="Ruiz-Duenas F.J."/>
            <person name="Sabat G."/>
            <person name="Salamov A."/>
            <person name="Samejima M."/>
            <person name="Schmutz J."/>
            <person name="Slot J.C."/>
            <person name="St John F."/>
            <person name="Stenlid J."/>
            <person name="Sun H."/>
            <person name="Sun S."/>
            <person name="Syed K."/>
            <person name="Tsang A."/>
            <person name="Wiebenga A."/>
            <person name="Young D."/>
            <person name="Pisabarro A."/>
            <person name="Eastwood D.C."/>
            <person name="Martin F."/>
            <person name="Cullen D."/>
            <person name="Grigoriev I.V."/>
            <person name="Hibbett D.S."/>
        </authorList>
    </citation>
    <scope>NUCLEOTIDE SEQUENCE [LARGE SCALE GENOMIC DNA]</scope>
    <source>
        <strain evidence="3">RWD-64-598 SS2</strain>
    </source>
</reference>
<dbReference type="GeneID" id="19205423"/>
<evidence type="ECO:0000256" key="1">
    <source>
        <dbReference type="SAM" id="MobiDB-lite"/>
    </source>
</evidence>
<protein>
    <submittedName>
        <fullName evidence="2">Uncharacterized protein</fullName>
    </submittedName>
</protein>
<dbReference type="RefSeq" id="XP_007769342.1">
    <property type="nucleotide sequence ID" value="XM_007771152.1"/>
</dbReference>
<name>A0A5M3MNS6_CONPW</name>
<sequence length="185" mass="19701">MSTTTARRRSAPENTGSSTQSLTSRQEPTSVRDGQSSLGFKGDIPPQRHAGKLDGPGPESKKGIDFGDKFAGFQEEIKGKLLRKPDVAKHGHDMRTGELKRREQEEALNVDPYSPASNDIGGGSGPNAGHGAPAADEHPQARPNSSNFLSGDHQMQRAATISPQGSESAEFQRQGGNVERAKMIG</sequence>
<dbReference type="Proteomes" id="UP000053558">
    <property type="component" value="Unassembled WGS sequence"/>
</dbReference>
<dbReference type="EMBL" id="JH711579">
    <property type="protein sequence ID" value="EIW80385.1"/>
    <property type="molecule type" value="Genomic_DNA"/>
</dbReference>
<feature type="region of interest" description="Disordered" evidence="1">
    <location>
        <begin position="1"/>
        <end position="185"/>
    </location>
</feature>
<accession>A0A5M3MNS6</accession>
<feature type="compositionally biased region" description="Polar residues" evidence="1">
    <location>
        <begin position="12"/>
        <end position="38"/>
    </location>
</feature>
<dbReference type="KEGG" id="cput:CONPUDRAFT_165920"/>
<feature type="compositionally biased region" description="Basic and acidic residues" evidence="1">
    <location>
        <begin position="59"/>
        <end position="68"/>
    </location>
</feature>
<feature type="compositionally biased region" description="Basic and acidic residues" evidence="1">
    <location>
        <begin position="75"/>
        <end position="105"/>
    </location>
</feature>
<evidence type="ECO:0000313" key="2">
    <source>
        <dbReference type="EMBL" id="EIW80385.1"/>
    </source>
</evidence>
<evidence type="ECO:0000313" key="3">
    <source>
        <dbReference type="Proteomes" id="UP000053558"/>
    </source>
</evidence>
<dbReference type="AlphaFoldDB" id="A0A5M3MNS6"/>